<dbReference type="OrthoDB" id="5842160at2759"/>
<protein>
    <submittedName>
        <fullName evidence="3">INSC_LBD domain-containing protein</fullName>
    </submittedName>
</protein>
<keyword evidence="2" id="KW-1185">Reference proteome</keyword>
<organism evidence="3">
    <name type="scientific">Gongylonema pulchrum</name>
    <dbReference type="NCBI Taxonomy" id="637853"/>
    <lineage>
        <taxon>Eukaryota</taxon>
        <taxon>Metazoa</taxon>
        <taxon>Ecdysozoa</taxon>
        <taxon>Nematoda</taxon>
        <taxon>Chromadorea</taxon>
        <taxon>Rhabditida</taxon>
        <taxon>Spirurina</taxon>
        <taxon>Spiruromorpha</taxon>
        <taxon>Spiruroidea</taxon>
        <taxon>Gongylonematidae</taxon>
        <taxon>Gongylonema</taxon>
    </lineage>
</organism>
<proteinExistence type="predicted"/>
<reference evidence="1 2" key="2">
    <citation type="submission" date="2018-11" db="EMBL/GenBank/DDBJ databases">
        <authorList>
            <consortium name="Pathogen Informatics"/>
        </authorList>
    </citation>
    <scope>NUCLEOTIDE SEQUENCE [LARGE SCALE GENOMIC DNA]</scope>
</reference>
<dbReference type="Proteomes" id="UP000271098">
    <property type="component" value="Unassembled WGS sequence"/>
</dbReference>
<name>A0A183E5I5_9BILA</name>
<gene>
    <name evidence="1" type="ORF">GPUH_LOCUS16227</name>
</gene>
<sequence length="134" mass="15112">MTKSERLEFSGNVAESLLEDAWLDAVLGRMLHISDVTEEKLTLLNVVNRIELDRVRGENLQKRTADLLEQAALSITTVIERDTIALVAPKCTYFCSGIKRELLDRVSKNRGIPVQMAARKTIPWHSDKPPPKCI</sequence>
<evidence type="ECO:0000313" key="2">
    <source>
        <dbReference type="Proteomes" id="UP000271098"/>
    </source>
</evidence>
<dbReference type="EMBL" id="UYRT01083462">
    <property type="protein sequence ID" value="VDN27484.1"/>
    <property type="molecule type" value="Genomic_DNA"/>
</dbReference>
<dbReference type="AlphaFoldDB" id="A0A183E5I5"/>
<accession>A0A183E5I5</accession>
<evidence type="ECO:0000313" key="3">
    <source>
        <dbReference type="WBParaSite" id="GPUH_0001624801-mRNA-1"/>
    </source>
</evidence>
<dbReference type="WBParaSite" id="GPUH_0001624801-mRNA-1">
    <property type="protein sequence ID" value="GPUH_0001624801-mRNA-1"/>
    <property type="gene ID" value="GPUH_0001624801"/>
</dbReference>
<evidence type="ECO:0000313" key="1">
    <source>
        <dbReference type="EMBL" id="VDN27484.1"/>
    </source>
</evidence>
<reference evidence="3" key="1">
    <citation type="submission" date="2016-06" db="UniProtKB">
        <authorList>
            <consortium name="WormBaseParasite"/>
        </authorList>
    </citation>
    <scope>IDENTIFICATION</scope>
</reference>